<dbReference type="OrthoDB" id="10267127at2759"/>
<gene>
    <name evidence="1" type="ORF">BGZ65_001009</name>
</gene>
<name>A0A9P6IJ17_9FUNG</name>
<evidence type="ECO:0000313" key="2">
    <source>
        <dbReference type="Proteomes" id="UP000749646"/>
    </source>
</evidence>
<dbReference type="AlphaFoldDB" id="A0A9P6IJ17"/>
<comment type="caution">
    <text evidence="1">The sequence shown here is derived from an EMBL/GenBank/DDBJ whole genome shotgun (WGS) entry which is preliminary data.</text>
</comment>
<proteinExistence type="predicted"/>
<feature type="non-terminal residue" evidence="1">
    <location>
        <position position="86"/>
    </location>
</feature>
<keyword evidence="2" id="KW-1185">Reference proteome</keyword>
<dbReference type="EMBL" id="JAAAHW010012315">
    <property type="protein sequence ID" value="KAF9914863.1"/>
    <property type="molecule type" value="Genomic_DNA"/>
</dbReference>
<accession>A0A9P6IJ17</accession>
<protein>
    <submittedName>
        <fullName evidence="1">Uncharacterized protein</fullName>
    </submittedName>
</protein>
<organism evidence="1 2">
    <name type="scientific">Modicella reniformis</name>
    <dbReference type="NCBI Taxonomy" id="1440133"/>
    <lineage>
        <taxon>Eukaryota</taxon>
        <taxon>Fungi</taxon>
        <taxon>Fungi incertae sedis</taxon>
        <taxon>Mucoromycota</taxon>
        <taxon>Mortierellomycotina</taxon>
        <taxon>Mortierellomycetes</taxon>
        <taxon>Mortierellales</taxon>
        <taxon>Mortierellaceae</taxon>
        <taxon>Modicella</taxon>
    </lineage>
</organism>
<evidence type="ECO:0000313" key="1">
    <source>
        <dbReference type="EMBL" id="KAF9914863.1"/>
    </source>
</evidence>
<feature type="non-terminal residue" evidence="1">
    <location>
        <position position="1"/>
    </location>
</feature>
<dbReference type="Proteomes" id="UP000749646">
    <property type="component" value="Unassembled WGS sequence"/>
</dbReference>
<reference evidence="1" key="1">
    <citation type="journal article" date="2020" name="Fungal Divers.">
        <title>Resolving the Mortierellaceae phylogeny through synthesis of multi-gene phylogenetics and phylogenomics.</title>
        <authorList>
            <person name="Vandepol N."/>
            <person name="Liber J."/>
            <person name="Desiro A."/>
            <person name="Na H."/>
            <person name="Kennedy M."/>
            <person name="Barry K."/>
            <person name="Grigoriev I.V."/>
            <person name="Miller A.N."/>
            <person name="O'Donnell K."/>
            <person name="Stajich J.E."/>
            <person name="Bonito G."/>
        </authorList>
    </citation>
    <scope>NUCLEOTIDE SEQUENCE</scope>
    <source>
        <strain evidence="1">MES-2147</strain>
    </source>
</reference>
<sequence>TFHCIGYPTSTGGAFGVSVAGAITKLTTNETTFPVWSGSVPGTTGTVEYSYVELNSGGTAVTSETFVRKLNQTTDTFTDNEFFQRK</sequence>